<dbReference type="Proteomes" id="UP000190541">
    <property type="component" value="Unassembled WGS sequence"/>
</dbReference>
<protein>
    <submittedName>
        <fullName evidence="1">Uncharacterized protein</fullName>
    </submittedName>
</protein>
<dbReference type="EMBL" id="FUYS01000008">
    <property type="protein sequence ID" value="SKB78866.1"/>
    <property type="molecule type" value="Genomic_DNA"/>
</dbReference>
<reference evidence="1 2" key="1">
    <citation type="submission" date="2017-02" db="EMBL/GenBank/DDBJ databases">
        <authorList>
            <person name="Peterson S.W."/>
        </authorList>
    </citation>
    <scope>NUCLEOTIDE SEQUENCE [LARGE SCALE GENOMIC DNA]</scope>
    <source>
        <strain evidence="1 2">DSM 22899</strain>
    </source>
</reference>
<evidence type="ECO:0000313" key="2">
    <source>
        <dbReference type="Proteomes" id="UP000190541"/>
    </source>
</evidence>
<organism evidence="1 2">
    <name type="scientific">Parapedobacter luteus</name>
    <dbReference type="NCBI Taxonomy" id="623280"/>
    <lineage>
        <taxon>Bacteria</taxon>
        <taxon>Pseudomonadati</taxon>
        <taxon>Bacteroidota</taxon>
        <taxon>Sphingobacteriia</taxon>
        <taxon>Sphingobacteriales</taxon>
        <taxon>Sphingobacteriaceae</taxon>
        <taxon>Parapedobacter</taxon>
    </lineage>
</organism>
<dbReference type="AlphaFoldDB" id="A0A1T5E520"/>
<proteinExistence type="predicted"/>
<accession>A0A1T5E520</accession>
<name>A0A1T5E520_9SPHI</name>
<sequence length="76" mass="8716">MAILAVAFVSLPLIHLHAQIWKGMGKKIEKTVEQQASKRIERKIDKAIDKGFDEAEKSVRFHIWLPYPVSPVHSPR</sequence>
<keyword evidence="2" id="KW-1185">Reference proteome</keyword>
<evidence type="ECO:0000313" key="1">
    <source>
        <dbReference type="EMBL" id="SKB78866.1"/>
    </source>
</evidence>
<gene>
    <name evidence="1" type="ORF">SAMN05660226_03155</name>
</gene>